<dbReference type="Proteomes" id="UP001549257">
    <property type="component" value="Unassembled WGS sequence"/>
</dbReference>
<accession>A0ABV2QNK5</accession>
<dbReference type="RefSeq" id="WP_354024811.1">
    <property type="nucleotide sequence ID" value="NZ_JBEPSJ010000002.1"/>
</dbReference>
<gene>
    <name evidence="1" type="ORF">ABIE21_002141</name>
</gene>
<proteinExistence type="predicted"/>
<protein>
    <submittedName>
        <fullName evidence="1">Uncharacterized protein</fullName>
    </submittedName>
</protein>
<comment type="caution">
    <text evidence="1">The sequence shown here is derived from an EMBL/GenBank/DDBJ whole genome shotgun (WGS) entry which is preliminary data.</text>
</comment>
<sequence>MSRMKLIVGFSGTVVLLFATLTGCTFACTAIGHLYSVEVHITGEFATLEACADGDCVSSADATSANSLMFTVRPDGDGSWTVGSFTSTPDRLTLRALDDAGALLAEDGYDLEWTRTGGSERCGGPMSTTPVDFAV</sequence>
<keyword evidence="2" id="KW-1185">Reference proteome</keyword>
<name>A0ABV2QNK5_9MICO</name>
<evidence type="ECO:0000313" key="2">
    <source>
        <dbReference type="Proteomes" id="UP001549257"/>
    </source>
</evidence>
<organism evidence="1 2">
    <name type="scientific">Conyzicola nivalis</name>
    <dbReference type="NCBI Taxonomy" id="1477021"/>
    <lineage>
        <taxon>Bacteria</taxon>
        <taxon>Bacillati</taxon>
        <taxon>Actinomycetota</taxon>
        <taxon>Actinomycetes</taxon>
        <taxon>Micrococcales</taxon>
        <taxon>Microbacteriaceae</taxon>
        <taxon>Conyzicola</taxon>
    </lineage>
</organism>
<reference evidence="1 2" key="1">
    <citation type="submission" date="2024-06" db="EMBL/GenBank/DDBJ databases">
        <title>Sorghum-associated microbial communities from plants grown in Nebraska, USA.</title>
        <authorList>
            <person name="Schachtman D."/>
        </authorList>
    </citation>
    <scope>NUCLEOTIDE SEQUENCE [LARGE SCALE GENOMIC DNA]</scope>
    <source>
        <strain evidence="1 2">2857</strain>
    </source>
</reference>
<evidence type="ECO:0000313" key="1">
    <source>
        <dbReference type="EMBL" id="MET4582631.1"/>
    </source>
</evidence>
<dbReference type="EMBL" id="JBEPSJ010000002">
    <property type="protein sequence ID" value="MET4582631.1"/>
    <property type="molecule type" value="Genomic_DNA"/>
</dbReference>
<dbReference type="PROSITE" id="PS51257">
    <property type="entry name" value="PROKAR_LIPOPROTEIN"/>
    <property type="match status" value="1"/>
</dbReference>